<name>A0ABW1V670_9BACL</name>
<gene>
    <name evidence="2" type="ORF">ACFP56_13875</name>
</gene>
<dbReference type="RefSeq" id="WP_379235458.1">
    <property type="nucleotide sequence ID" value="NZ_JBHSTE010000004.1"/>
</dbReference>
<reference evidence="3" key="1">
    <citation type="journal article" date="2019" name="Int. J. Syst. Evol. Microbiol.">
        <title>The Global Catalogue of Microorganisms (GCM) 10K type strain sequencing project: providing services to taxonomists for standard genome sequencing and annotation.</title>
        <authorList>
            <consortium name="The Broad Institute Genomics Platform"/>
            <consortium name="The Broad Institute Genome Sequencing Center for Infectious Disease"/>
            <person name="Wu L."/>
            <person name="Ma J."/>
        </authorList>
    </citation>
    <scope>NUCLEOTIDE SEQUENCE [LARGE SCALE GENOMIC DNA]</scope>
    <source>
        <strain evidence="3">PCU 280</strain>
    </source>
</reference>
<dbReference type="Gene3D" id="3.30.420.40">
    <property type="match status" value="2"/>
</dbReference>
<dbReference type="CDD" id="cd24076">
    <property type="entry name" value="ASKHA_ATPase_ROK_BsXylR-like"/>
    <property type="match status" value="1"/>
</dbReference>
<dbReference type="PROSITE" id="PS01125">
    <property type="entry name" value="ROK"/>
    <property type="match status" value="1"/>
</dbReference>
<dbReference type="InterPro" id="IPR043129">
    <property type="entry name" value="ATPase_NBD"/>
</dbReference>
<comment type="caution">
    <text evidence="2">The sequence shown here is derived from an EMBL/GenBank/DDBJ whole genome shotgun (WGS) entry which is preliminary data.</text>
</comment>
<dbReference type="SUPFAM" id="SSF53067">
    <property type="entry name" value="Actin-like ATPase domain"/>
    <property type="match status" value="1"/>
</dbReference>
<accession>A0ABW1V670</accession>
<comment type="similarity">
    <text evidence="1">Belongs to the ROK (NagC/XylR) family.</text>
</comment>
<dbReference type="InterPro" id="IPR000600">
    <property type="entry name" value="ROK"/>
</dbReference>
<evidence type="ECO:0000313" key="2">
    <source>
        <dbReference type="EMBL" id="MFC6333711.1"/>
    </source>
</evidence>
<sequence>MVSSTFTKQYAIGIDIGGTKTLVACIDAEGRIADKIEFPTNPQTGVEDVLQRLQEAVAQLIAQMQQPSTLKGIGIATAGVIDSKRKLILYASNLGWTNVDVGTVLEQRFNVPVMLGNDANLAAVAEYVWGAEKQVSDLIYITVSTGIGAGIISGDQLVKGASDSAGEFGHITMDLKGKPCSCGNVGCLETYCSGTAIARIANERLAPLNNGDAWSSKAVLDAAHAGDQSACDIIDEAAFYLGNGLVSLIHLFNPSQLIFGGGVMSTENRLYEQVQHVVAERCLPGMYKEVLFRRTALGKEIGVLGAAGQFFM</sequence>
<evidence type="ECO:0000313" key="3">
    <source>
        <dbReference type="Proteomes" id="UP001596233"/>
    </source>
</evidence>
<dbReference type="InterPro" id="IPR049874">
    <property type="entry name" value="ROK_cs"/>
</dbReference>
<dbReference type="Proteomes" id="UP001596233">
    <property type="component" value="Unassembled WGS sequence"/>
</dbReference>
<dbReference type="EMBL" id="JBHSTE010000004">
    <property type="protein sequence ID" value="MFC6333711.1"/>
    <property type="molecule type" value="Genomic_DNA"/>
</dbReference>
<protein>
    <submittedName>
        <fullName evidence="2">ROK family protein</fullName>
    </submittedName>
</protein>
<proteinExistence type="inferred from homology"/>
<evidence type="ECO:0000256" key="1">
    <source>
        <dbReference type="ARBA" id="ARBA00006479"/>
    </source>
</evidence>
<organism evidence="2 3">
    <name type="scientific">Paenibacillus septentrionalis</name>
    <dbReference type="NCBI Taxonomy" id="429342"/>
    <lineage>
        <taxon>Bacteria</taxon>
        <taxon>Bacillati</taxon>
        <taxon>Bacillota</taxon>
        <taxon>Bacilli</taxon>
        <taxon>Bacillales</taxon>
        <taxon>Paenibacillaceae</taxon>
        <taxon>Paenibacillus</taxon>
    </lineage>
</organism>
<dbReference type="PANTHER" id="PTHR18964">
    <property type="entry name" value="ROK (REPRESSOR, ORF, KINASE) FAMILY"/>
    <property type="match status" value="1"/>
</dbReference>
<keyword evidence="3" id="KW-1185">Reference proteome</keyword>
<dbReference type="Pfam" id="PF00480">
    <property type="entry name" value="ROK"/>
    <property type="match status" value="1"/>
</dbReference>
<dbReference type="PANTHER" id="PTHR18964:SF149">
    <property type="entry name" value="BIFUNCTIONAL UDP-N-ACETYLGLUCOSAMINE 2-EPIMERASE_N-ACETYLMANNOSAMINE KINASE"/>
    <property type="match status" value="1"/>
</dbReference>